<accession>A0A5M8QD81</accession>
<comment type="caution">
    <text evidence="2">The sequence shown here is derived from an EMBL/GenBank/DDBJ whole genome shotgun (WGS) entry which is preliminary data.</text>
</comment>
<dbReference type="OrthoDB" id="5244605at2"/>
<dbReference type="AlphaFoldDB" id="A0A5M8QD81"/>
<evidence type="ECO:0000256" key="1">
    <source>
        <dbReference type="SAM" id="MobiDB-lite"/>
    </source>
</evidence>
<sequence>MREIDRDEDLGWMVRTLEGILGVQRPLVVNHLRALRRRNPQMTPAEMLGRLERQYLAAVSTGGAAVGASAVAPGIGTVASLGLTMAETIGFLEASAFYAQAVAEVHGIVVEDEERAKALVMGIMLGNGGTALVRRATERALGRGAAGNAFWGELITSRLPSGSMGQVVDFLRRAFLRRMARNTGASMLGRAMPFGIGAVVGGVGNNILGRQIVKAAKEAFGPAPVSFDANLTPVIKEVRPNLGQRIREARDIEREGLAGGLRRLRERRAQEPQHEPGLGPDEEVGGDVTELRRGDGASQMQDAPGDAPSDESRAG</sequence>
<dbReference type="RefSeq" id="WP_146356733.1">
    <property type="nucleotide sequence ID" value="NZ_VOIR01000014.1"/>
</dbReference>
<evidence type="ECO:0000313" key="3">
    <source>
        <dbReference type="Proteomes" id="UP000323221"/>
    </source>
</evidence>
<reference evidence="2 3" key="1">
    <citation type="submission" date="2019-08" db="EMBL/GenBank/DDBJ databases">
        <title>Agrococcus lahaulensis sp. nov., isolated from a cold desert of the Indian Himalayas.</title>
        <authorList>
            <person name="Qu J.H."/>
        </authorList>
    </citation>
    <scope>NUCLEOTIDE SEQUENCE [LARGE SCALE GENOMIC DNA]</scope>
    <source>
        <strain evidence="2 3">NS18</strain>
    </source>
</reference>
<proteinExistence type="predicted"/>
<evidence type="ECO:0008006" key="4">
    <source>
        <dbReference type="Google" id="ProtNLM"/>
    </source>
</evidence>
<gene>
    <name evidence="2" type="ORF">FQ330_08460</name>
</gene>
<name>A0A5M8QD81_9MICO</name>
<keyword evidence="3" id="KW-1185">Reference proteome</keyword>
<protein>
    <recommendedName>
        <fullName evidence="4">Di-and tripeptidase</fullName>
    </recommendedName>
</protein>
<dbReference type="EMBL" id="VOIR01000014">
    <property type="protein sequence ID" value="KAA6432983.1"/>
    <property type="molecule type" value="Genomic_DNA"/>
</dbReference>
<feature type="region of interest" description="Disordered" evidence="1">
    <location>
        <begin position="263"/>
        <end position="315"/>
    </location>
</feature>
<dbReference type="Proteomes" id="UP000323221">
    <property type="component" value="Unassembled WGS sequence"/>
</dbReference>
<evidence type="ECO:0000313" key="2">
    <source>
        <dbReference type="EMBL" id="KAA6432983.1"/>
    </source>
</evidence>
<organism evidence="2 3">
    <name type="scientific">Agrococcus sediminis</name>
    <dbReference type="NCBI Taxonomy" id="2599924"/>
    <lineage>
        <taxon>Bacteria</taxon>
        <taxon>Bacillati</taxon>
        <taxon>Actinomycetota</taxon>
        <taxon>Actinomycetes</taxon>
        <taxon>Micrococcales</taxon>
        <taxon>Microbacteriaceae</taxon>
        <taxon>Agrococcus</taxon>
    </lineage>
</organism>